<organism evidence="1 2">
    <name type="scientific">Inconstantimicrobium mannanitabidum</name>
    <dbReference type="NCBI Taxonomy" id="1604901"/>
    <lineage>
        <taxon>Bacteria</taxon>
        <taxon>Bacillati</taxon>
        <taxon>Bacillota</taxon>
        <taxon>Clostridia</taxon>
        <taxon>Eubacteriales</taxon>
        <taxon>Clostridiaceae</taxon>
        <taxon>Inconstantimicrobium</taxon>
    </lineage>
</organism>
<reference evidence="1" key="1">
    <citation type="journal article" date="2025" name="Int. J. Syst. Evol. Microbiol.">
        <title>Inconstantimicrobium mannanitabidum sp. nov., a novel member of the family Clostridiaceae isolated from anoxic soil under the treatment of reductive soil disinfestation.</title>
        <authorList>
            <person name="Ueki A."/>
            <person name="Tonouchi A."/>
            <person name="Honma S."/>
            <person name="Kaku N."/>
            <person name="Ueki K."/>
        </authorList>
    </citation>
    <scope>NUCLEOTIDE SEQUENCE</scope>
    <source>
        <strain evidence="1">TW13</strain>
    </source>
</reference>
<accession>A0ACB5R9C6</accession>
<proteinExistence type="predicted"/>
<dbReference type="EMBL" id="BROD01000001">
    <property type="protein sequence ID" value="GKX65642.1"/>
    <property type="molecule type" value="Genomic_DNA"/>
</dbReference>
<keyword evidence="2" id="KW-1185">Reference proteome</keyword>
<protein>
    <submittedName>
        <fullName evidence="1">Uncharacterized protein</fullName>
    </submittedName>
</protein>
<comment type="caution">
    <text evidence="1">The sequence shown here is derived from an EMBL/GenBank/DDBJ whole genome shotgun (WGS) entry which is preliminary data.</text>
</comment>
<gene>
    <name evidence="1" type="ORF">rsdtw13_09000</name>
</gene>
<dbReference type="Proteomes" id="UP001058074">
    <property type="component" value="Unassembled WGS sequence"/>
</dbReference>
<sequence>MLTLNDVKEYLKIDYTEEDNYLTNLIEVSQIYIDSMVGEAYKIDTKATKLAGLLQMKLISDMYDNRGTEIEAKTKKDMIVTSILDKLSNYTEVIV</sequence>
<evidence type="ECO:0000313" key="1">
    <source>
        <dbReference type="EMBL" id="GKX65642.1"/>
    </source>
</evidence>
<evidence type="ECO:0000313" key="2">
    <source>
        <dbReference type="Proteomes" id="UP001058074"/>
    </source>
</evidence>
<name>A0ACB5R9C6_9CLOT</name>